<dbReference type="Gene3D" id="3.40.50.2300">
    <property type="match status" value="1"/>
</dbReference>
<evidence type="ECO:0000259" key="5">
    <source>
        <dbReference type="PROSITE" id="PS50110"/>
    </source>
</evidence>
<evidence type="ECO:0000256" key="3">
    <source>
        <dbReference type="PROSITE-ProRule" id="PRU00169"/>
    </source>
</evidence>
<dbReference type="PANTHER" id="PTHR43214">
    <property type="entry name" value="TWO-COMPONENT RESPONSE REGULATOR"/>
    <property type="match status" value="1"/>
</dbReference>
<dbReference type="PROSITE" id="PS50043">
    <property type="entry name" value="HTH_LUXR_2"/>
    <property type="match status" value="1"/>
</dbReference>
<evidence type="ECO:0000259" key="4">
    <source>
        <dbReference type="PROSITE" id="PS50043"/>
    </source>
</evidence>
<dbReference type="PANTHER" id="PTHR43214:SF37">
    <property type="entry name" value="TRANSCRIPTIONAL REGULATORY PROTEIN YDFI"/>
    <property type="match status" value="1"/>
</dbReference>
<dbReference type="SUPFAM" id="SSF46894">
    <property type="entry name" value="C-terminal effector domain of the bipartite response regulators"/>
    <property type="match status" value="1"/>
</dbReference>
<dbReference type="SMART" id="SM00421">
    <property type="entry name" value="HTH_LUXR"/>
    <property type="match status" value="1"/>
</dbReference>
<dbReference type="PRINTS" id="PR00038">
    <property type="entry name" value="HTHLUXR"/>
</dbReference>
<protein>
    <submittedName>
        <fullName evidence="6">DNA-binding response regulator</fullName>
    </submittedName>
</protein>
<dbReference type="InterPro" id="IPR039420">
    <property type="entry name" value="WalR-like"/>
</dbReference>
<dbReference type="Proteomes" id="UP000322530">
    <property type="component" value="Unassembled WGS sequence"/>
</dbReference>
<dbReference type="SMART" id="SM00448">
    <property type="entry name" value="REC"/>
    <property type="match status" value="1"/>
</dbReference>
<dbReference type="CDD" id="cd06170">
    <property type="entry name" value="LuxR_C_like"/>
    <property type="match status" value="1"/>
</dbReference>
<feature type="domain" description="Response regulatory" evidence="5">
    <location>
        <begin position="3"/>
        <end position="119"/>
    </location>
</feature>
<evidence type="ECO:0000313" key="6">
    <source>
        <dbReference type="EMBL" id="GCF09813.1"/>
    </source>
</evidence>
<sequence length="218" mass="24490">MIRVVIVDDHAIVREGLRFLFEQQSDIEVVSEGEDGLQAIALIEEQHPDVLLLDLLMPKLHGVEVIRQIKRLSPQTQILVLTSYSEDELLFGAIQAGALSYLLKDTRPQDLVAAVRAAAKGESILHPLIAKRVLREMRQTKRSSLQDLTARERDVLTRIARGRSNREIAADLCLGEQTIKTHVSNILAKLHLADRTQAAIYALQQRLVPLDETLNQED</sequence>
<dbReference type="PROSITE" id="PS50110">
    <property type="entry name" value="RESPONSE_REGULATORY"/>
    <property type="match status" value="1"/>
</dbReference>
<dbReference type="Pfam" id="PF00196">
    <property type="entry name" value="GerE"/>
    <property type="match status" value="1"/>
</dbReference>
<gene>
    <name evidence="6" type="ORF">KDI_33770</name>
</gene>
<dbReference type="InterPro" id="IPR058245">
    <property type="entry name" value="NreC/VraR/RcsB-like_REC"/>
</dbReference>
<evidence type="ECO:0000313" key="7">
    <source>
        <dbReference type="Proteomes" id="UP000322530"/>
    </source>
</evidence>
<feature type="domain" description="HTH luxR-type" evidence="4">
    <location>
        <begin position="141"/>
        <end position="206"/>
    </location>
</feature>
<dbReference type="CDD" id="cd17535">
    <property type="entry name" value="REC_NarL-like"/>
    <property type="match status" value="1"/>
</dbReference>
<dbReference type="InterPro" id="IPR011006">
    <property type="entry name" value="CheY-like_superfamily"/>
</dbReference>
<feature type="modified residue" description="4-aspartylphosphate" evidence="3">
    <location>
        <position position="54"/>
    </location>
</feature>
<dbReference type="InterPro" id="IPR000792">
    <property type="entry name" value="Tscrpt_reg_LuxR_C"/>
</dbReference>
<keyword evidence="1 3" id="KW-0597">Phosphoprotein</keyword>
<organism evidence="6 7">
    <name type="scientific">Dictyobacter arantiisoli</name>
    <dbReference type="NCBI Taxonomy" id="2014874"/>
    <lineage>
        <taxon>Bacteria</taxon>
        <taxon>Bacillati</taxon>
        <taxon>Chloroflexota</taxon>
        <taxon>Ktedonobacteria</taxon>
        <taxon>Ktedonobacterales</taxon>
        <taxon>Dictyobacteraceae</taxon>
        <taxon>Dictyobacter</taxon>
    </lineage>
</organism>
<evidence type="ECO:0000256" key="1">
    <source>
        <dbReference type="ARBA" id="ARBA00022553"/>
    </source>
</evidence>
<dbReference type="GO" id="GO:0003677">
    <property type="term" value="F:DNA binding"/>
    <property type="evidence" value="ECO:0007669"/>
    <property type="project" value="UniProtKB-KW"/>
</dbReference>
<keyword evidence="7" id="KW-1185">Reference proteome</keyword>
<comment type="caution">
    <text evidence="6">The sequence shown here is derived from an EMBL/GenBank/DDBJ whole genome shotgun (WGS) entry which is preliminary data.</text>
</comment>
<evidence type="ECO:0000256" key="2">
    <source>
        <dbReference type="ARBA" id="ARBA00023125"/>
    </source>
</evidence>
<dbReference type="Pfam" id="PF00072">
    <property type="entry name" value="Response_reg"/>
    <property type="match status" value="1"/>
</dbReference>
<dbReference type="PROSITE" id="PS00622">
    <property type="entry name" value="HTH_LUXR_1"/>
    <property type="match status" value="1"/>
</dbReference>
<name>A0A5A5TFH5_9CHLR</name>
<dbReference type="AlphaFoldDB" id="A0A5A5TFH5"/>
<keyword evidence="2 6" id="KW-0238">DNA-binding</keyword>
<proteinExistence type="predicted"/>
<dbReference type="EMBL" id="BIXY01000051">
    <property type="protein sequence ID" value="GCF09813.1"/>
    <property type="molecule type" value="Genomic_DNA"/>
</dbReference>
<accession>A0A5A5TFH5</accession>
<dbReference type="RefSeq" id="WP_308483058.1">
    <property type="nucleotide sequence ID" value="NZ_BIXY01000051.1"/>
</dbReference>
<dbReference type="InterPro" id="IPR016032">
    <property type="entry name" value="Sig_transdc_resp-reg_C-effctor"/>
</dbReference>
<dbReference type="SUPFAM" id="SSF52172">
    <property type="entry name" value="CheY-like"/>
    <property type="match status" value="1"/>
</dbReference>
<dbReference type="GO" id="GO:0000160">
    <property type="term" value="P:phosphorelay signal transduction system"/>
    <property type="evidence" value="ECO:0007669"/>
    <property type="project" value="InterPro"/>
</dbReference>
<dbReference type="GO" id="GO:0006355">
    <property type="term" value="P:regulation of DNA-templated transcription"/>
    <property type="evidence" value="ECO:0007669"/>
    <property type="project" value="InterPro"/>
</dbReference>
<reference evidence="6 7" key="1">
    <citation type="submission" date="2019-01" db="EMBL/GenBank/DDBJ databases">
        <title>Draft genome sequence of Dictyobacter sp. Uno17.</title>
        <authorList>
            <person name="Wang C.M."/>
            <person name="Zheng Y."/>
            <person name="Sakai Y."/>
            <person name="Abe K."/>
            <person name="Yokota A."/>
            <person name="Yabe S."/>
        </authorList>
    </citation>
    <scope>NUCLEOTIDE SEQUENCE [LARGE SCALE GENOMIC DNA]</scope>
    <source>
        <strain evidence="6 7">Uno17</strain>
    </source>
</reference>
<dbReference type="InterPro" id="IPR001789">
    <property type="entry name" value="Sig_transdc_resp-reg_receiver"/>
</dbReference>